<protein>
    <submittedName>
        <fullName evidence="6">Hsp70 family protein</fullName>
    </submittedName>
</protein>
<name>A0ABU5XYT5_9MYCO</name>
<dbReference type="SUPFAM" id="SSF53067">
    <property type="entry name" value="Actin-like ATPase domain"/>
    <property type="match status" value="1"/>
</dbReference>
<dbReference type="InterPro" id="IPR013126">
    <property type="entry name" value="Hsp_70_fam"/>
</dbReference>
<evidence type="ECO:0000313" key="7">
    <source>
        <dbReference type="Proteomes" id="UP001298593"/>
    </source>
</evidence>
<comment type="caution">
    <text evidence="6">The sequence shown here is derived from an EMBL/GenBank/DDBJ whole genome shotgun (WGS) entry which is preliminary data.</text>
</comment>
<evidence type="ECO:0000256" key="1">
    <source>
        <dbReference type="ARBA" id="ARBA00022741"/>
    </source>
</evidence>
<feature type="region of interest" description="Disordered" evidence="4">
    <location>
        <begin position="451"/>
        <end position="519"/>
    </location>
</feature>
<feature type="region of interest" description="Disordered" evidence="4">
    <location>
        <begin position="348"/>
        <end position="418"/>
    </location>
</feature>
<feature type="transmembrane region" description="Helical" evidence="5">
    <location>
        <begin position="426"/>
        <end position="447"/>
    </location>
</feature>
<evidence type="ECO:0000256" key="2">
    <source>
        <dbReference type="ARBA" id="ARBA00022840"/>
    </source>
</evidence>
<dbReference type="Gene3D" id="3.30.420.40">
    <property type="match status" value="2"/>
</dbReference>
<feature type="compositionally biased region" description="Pro residues" evidence="4">
    <location>
        <begin position="474"/>
        <end position="491"/>
    </location>
</feature>
<gene>
    <name evidence="6" type="ORF">KV113_15325</name>
</gene>
<proteinExistence type="predicted"/>
<dbReference type="PANTHER" id="PTHR42749">
    <property type="entry name" value="CELL SHAPE-DETERMINING PROTEIN MREB"/>
    <property type="match status" value="1"/>
</dbReference>
<feature type="compositionally biased region" description="Low complexity" evidence="4">
    <location>
        <begin position="504"/>
        <end position="519"/>
    </location>
</feature>
<reference evidence="6 7" key="1">
    <citation type="submission" date="2023-12" db="EMBL/GenBank/DDBJ databases">
        <title>Description of new species of Mycobacterium terrae complex isolated from sewage at the Sao Paulo Zoological Park Foundation in Brazil.</title>
        <authorList>
            <person name="Romagnoli C.L."/>
            <person name="Conceicao E.C."/>
            <person name="Machado E."/>
            <person name="Barreto L.B.P.F."/>
            <person name="Sharma A."/>
            <person name="Silva N.M."/>
            <person name="Marques L.E."/>
            <person name="Juliana M.A."/>
            <person name="Lourenco M.C.S."/>
            <person name="Digiampietri L.A."/>
            <person name="Suffys P.N."/>
            <person name="Viana-Niero C."/>
        </authorList>
    </citation>
    <scope>NUCLEOTIDE SEQUENCE [LARGE SCALE GENOMIC DNA]</scope>
    <source>
        <strain evidence="6 7">MYC340</strain>
    </source>
</reference>
<keyword evidence="5" id="KW-0472">Membrane</keyword>
<keyword evidence="1" id="KW-0547">Nucleotide-binding</keyword>
<dbReference type="EMBL" id="JAYJJU010000014">
    <property type="protein sequence ID" value="MEB3032922.1"/>
    <property type="molecule type" value="Genomic_DNA"/>
</dbReference>
<evidence type="ECO:0000256" key="3">
    <source>
        <dbReference type="ARBA" id="ARBA00023186"/>
    </source>
</evidence>
<dbReference type="Gene3D" id="3.90.640.10">
    <property type="entry name" value="Actin, Chain A, domain 4"/>
    <property type="match status" value="1"/>
</dbReference>
<evidence type="ECO:0000256" key="4">
    <source>
        <dbReference type="SAM" id="MobiDB-lite"/>
    </source>
</evidence>
<evidence type="ECO:0000256" key="5">
    <source>
        <dbReference type="SAM" id="Phobius"/>
    </source>
</evidence>
<dbReference type="PANTHER" id="PTHR42749:SF1">
    <property type="entry name" value="CELL SHAPE-DETERMINING PROTEIN MREB"/>
    <property type="match status" value="1"/>
</dbReference>
<sequence length="519" mass="54046">MAHDTGPAMGMSVGATALAAVTADRAVTRRPVLTLFRDRPSQIGMPSEKSTGNPDLDERGLVVTDFVDRVGGGRPVVAGDGSTHRAEQLLADGLHALAYAATEGRPIPPAVAVTHPAHWTREAVSALRTALGRVSEWGQHPVSLMSDTAAALTALQANPGLPDHGIIAVCDFGGSGTNITLVDARRGFEPIGATLRNTTFSGDVIDQALLDHVVADLGGNGDGPPTVGSLTRLRGQCRDAKERLSTETVAELAGFHGGVWLTRVELDEALRQPLEGFFTVLQGVLDEHEVLADDLAAIVSVGGGANMPAVTTGLSQRFGTAVISSPRPQLTAAIGAALSVAGNVVAMPKKASPPAEPPPFPETLPPPEHTPPPAESAPDMPPQPLMTPPPPPPPPRPAPVSPRPPAVPEPEESRERTEVQWYRRPIPVVILAAVIAMLLGTVAVLVLRRAADSDQDSVPTPASTTTTTVTSTVEPPPAFAPHTEPAPPALPEHPEQQEGPAHPETPTYVPETTETPLAP</sequence>
<keyword evidence="5" id="KW-0812">Transmembrane</keyword>
<dbReference type="RefSeq" id="WP_224976259.1">
    <property type="nucleotide sequence ID" value="NZ_JAYJJU010000014.1"/>
</dbReference>
<evidence type="ECO:0000313" key="6">
    <source>
        <dbReference type="EMBL" id="MEB3032922.1"/>
    </source>
</evidence>
<accession>A0ABU5XYT5</accession>
<keyword evidence="7" id="KW-1185">Reference proteome</keyword>
<feature type="compositionally biased region" description="Low complexity" evidence="4">
    <location>
        <begin position="457"/>
        <end position="473"/>
    </location>
</feature>
<keyword evidence="3" id="KW-0143">Chaperone</keyword>
<dbReference type="InterPro" id="IPR043129">
    <property type="entry name" value="ATPase_NBD"/>
</dbReference>
<keyword evidence="2" id="KW-0067">ATP-binding</keyword>
<dbReference type="Proteomes" id="UP001298593">
    <property type="component" value="Unassembled WGS sequence"/>
</dbReference>
<keyword evidence="5" id="KW-1133">Transmembrane helix</keyword>
<dbReference type="Pfam" id="PF00012">
    <property type="entry name" value="HSP70"/>
    <property type="match status" value="1"/>
</dbReference>
<organism evidence="6 7">
    <name type="scientific">[Mycobacterium] nativiensis</name>
    <dbReference type="NCBI Taxonomy" id="2855503"/>
    <lineage>
        <taxon>Bacteria</taxon>
        <taxon>Bacillati</taxon>
        <taxon>Actinomycetota</taxon>
        <taxon>Actinomycetes</taxon>
        <taxon>Mycobacteriales</taxon>
        <taxon>Mycobacteriaceae</taxon>
        <taxon>Mycolicibacter</taxon>
    </lineage>
</organism>
<feature type="compositionally biased region" description="Pro residues" evidence="4">
    <location>
        <begin position="354"/>
        <end position="408"/>
    </location>
</feature>